<gene>
    <name evidence="1" type="ORF">BCF44_12364</name>
</gene>
<proteinExistence type="predicted"/>
<comment type="caution">
    <text evidence="1">The sequence shown here is derived from an EMBL/GenBank/DDBJ whole genome shotgun (WGS) entry which is preliminary data.</text>
</comment>
<sequence>MLSHLVPICHVGMSSRPSSALHGFGLVSRFYERFADQAVSVVKRLDQPRLGLTY</sequence>
<evidence type="ECO:0000313" key="1">
    <source>
        <dbReference type="EMBL" id="REH30706.1"/>
    </source>
</evidence>
<evidence type="ECO:0000313" key="2">
    <source>
        <dbReference type="Proteomes" id="UP000256269"/>
    </source>
</evidence>
<dbReference type="Proteomes" id="UP000256269">
    <property type="component" value="Unassembled WGS sequence"/>
</dbReference>
<accession>A0A3E0GXA0</accession>
<reference evidence="1 2" key="1">
    <citation type="submission" date="2018-08" db="EMBL/GenBank/DDBJ databases">
        <title>Genomic Encyclopedia of Archaeal and Bacterial Type Strains, Phase II (KMG-II): from individual species to whole genera.</title>
        <authorList>
            <person name="Goeker M."/>
        </authorList>
    </citation>
    <scope>NUCLEOTIDE SEQUENCE [LARGE SCALE GENOMIC DNA]</scope>
    <source>
        <strain evidence="1 2">DSM 45791</strain>
    </source>
</reference>
<organism evidence="1 2">
    <name type="scientific">Kutzneria buriramensis</name>
    <dbReference type="NCBI Taxonomy" id="1045776"/>
    <lineage>
        <taxon>Bacteria</taxon>
        <taxon>Bacillati</taxon>
        <taxon>Actinomycetota</taxon>
        <taxon>Actinomycetes</taxon>
        <taxon>Pseudonocardiales</taxon>
        <taxon>Pseudonocardiaceae</taxon>
        <taxon>Kutzneria</taxon>
    </lineage>
</organism>
<keyword evidence="2" id="KW-1185">Reference proteome</keyword>
<protein>
    <submittedName>
        <fullName evidence="1">Uncharacterized protein</fullName>
    </submittedName>
</protein>
<name>A0A3E0GXA0_9PSEU</name>
<dbReference type="AlphaFoldDB" id="A0A3E0GXA0"/>
<dbReference type="EMBL" id="QUNO01000023">
    <property type="protein sequence ID" value="REH30706.1"/>
    <property type="molecule type" value="Genomic_DNA"/>
</dbReference>